<feature type="modified residue" description="N6-carboxylysine" evidence="3 5">
    <location>
        <position position="165"/>
    </location>
</feature>
<evidence type="ECO:0000256" key="6">
    <source>
        <dbReference type="SAM" id="SignalP"/>
    </source>
</evidence>
<feature type="chain" id="PRO_5017424756" evidence="6">
    <location>
        <begin position="26"/>
        <end position="337"/>
    </location>
</feature>
<name>A0A385SUH9_9BACT</name>
<dbReference type="Pfam" id="PF02126">
    <property type="entry name" value="PTE"/>
    <property type="match status" value="1"/>
</dbReference>
<evidence type="ECO:0000313" key="8">
    <source>
        <dbReference type="Proteomes" id="UP000266183"/>
    </source>
</evidence>
<dbReference type="PROSITE" id="PS51347">
    <property type="entry name" value="PHOSPHOTRIESTERASE_2"/>
    <property type="match status" value="1"/>
</dbReference>
<feature type="binding site" evidence="4">
    <location>
        <position position="226"/>
    </location>
    <ligand>
        <name>Zn(2+)</name>
        <dbReference type="ChEBI" id="CHEBI:29105"/>
        <label>2</label>
    </ligand>
</feature>
<evidence type="ECO:0000256" key="4">
    <source>
        <dbReference type="PIRSR" id="PIRSR601559-51"/>
    </source>
</evidence>
<proteinExistence type="inferred from homology"/>
<evidence type="ECO:0000256" key="5">
    <source>
        <dbReference type="PROSITE-ProRule" id="PRU00679"/>
    </source>
</evidence>
<feature type="signal peptide" evidence="6">
    <location>
        <begin position="1"/>
        <end position="25"/>
    </location>
</feature>
<dbReference type="Gene3D" id="3.20.20.140">
    <property type="entry name" value="Metal-dependent hydrolases"/>
    <property type="match status" value="1"/>
</dbReference>
<feature type="binding site" evidence="4">
    <location>
        <position position="198"/>
    </location>
    <ligand>
        <name>Zn(2+)</name>
        <dbReference type="ChEBI" id="CHEBI:29105"/>
        <label>2</label>
    </ligand>
</feature>
<comment type="cofactor">
    <cofactor evidence="4">
        <name>a divalent metal cation</name>
        <dbReference type="ChEBI" id="CHEBI:60240"/>
    </cofactor>
    <text evidence="4">Binds 2 divalent metal cations per subunit.</text>
</comment>
<gene>
    <name evidence="7" type="ORF">D4L85_25825</name>
</gene>
<dbReference type="InterPro" id="IPR032466">
    <property type="entry name" value="Metal_Hydrolase"/>
</dbReference>
<organism evidence="7 8">
    <name type="scientific">Chryseolinea soli</name>
    <dbReference type="NCBI Taxonomy" id="2321403"/>
    <lineage>
        <taxon>Bacteria</taxon>
        <taxon>Pseudomonadati</taxon>
        <taxon>Bacteroidota</taxon>
        <taxon>Cytophagia</taxon>
        <taxon>Cytophagales</taxon>
        <taxon>Fulvivirgaceae</taxon>
        <taxon>Chryseolinea</taxon>
    </lineage>
</organism>
<keyword evidence="1 4" id="KW-0479">Metal-binding</keyword>
<dbReference type="PANTHER" id="PTHR10819">
    <property type="entry name" value="PHOSPHOTRIESTERASE-RELATED"/>
    <property type="match status" value="1"/>
</dbReference>
<dbReference type="InterPro" id="IPR001559">
    <property type="entry name" value="Phosphotriesterase"/>
</dbReference>
<comment type="similarity">
    <text evidence="5">Belongs to the metallo-dependent hydrolases superfamily. Phosphotriesterase family.</text>
</comment>
<dbReference type="KEGG" id="chk:D4L85_25825"/>
<feature type="binding site" evidence="4">
    <location>
        <position position="49"/>
    </location>
    <ligand>
        <name>Zn(2+)</name>
        <dbReference type="ChEBI" id="CHEBI:29105"/>
        <label>1</label>
    </ligand>
</feature>
<dbReference type="GO" id="GO:0016787">
    <property type="term" value="F:hydrolase activity"/>
    <property type="evidence" value="ECO:0007669"/>
    <property type="project" value="UniProtKB-KW"/>
</dbReference>
<dbReference type="RefSeq" id="WP_119757016.1">
    <property type="nucleotide sequence ID" value="NZ_CP032382.1"/>
</dbReference>
<dbReference type="SUPFAM" id="SSF51556">
    <property type="entry name" value="Metallo-dependent hydrolases"/>
    <property type="match status" value="1"/>
</dbReference>
<dbReference type="PANTHER" id="PTHR10819:SF3">
    <property type="entry name" value="PHOSPHOTRIESTERASE-RELATED PROTEIN"/>
    <property type="match status" value="1"/>
</dbReference>
<protein>
    <submittedName>
        <fullName evidence="7">Phosphotriesterase</fullName>
    </submittedName>
</protein>
<dbReference type="GO" id="GO:0008270">
    <property type="term" value="F:zinc ion binding"/>
    <property type="evidence" value="ECO:0007669"/>
    <property type="project" value="InterPro"/>
</dbReference>
<feature type="binding site" evidence="4">
    <location>
        <position position="47"/>
    </location>
    <ligand>
        <name>Zn(2+)</name>
        <dbReference type="ChEBI" id="CHEBI:29105"/>
        <label>1</label>
    </ligand>
</feature>
<keyword evidence="8" id="KW-1185">Reference proteome</keyword>
<evidence type="ECO:0000256" key="2">
    <source>
        <dbReference type="ARBA" id="ARBA00022801"/>
    </source>
</evidence>
<evidence type="ECO:0000256" key="3">
    <source>
        <dbReference type="PIRSR" id="PIRSR601559-50"/>
    </source>
</evidence>
<feature type="binding site" description="via carbamate group" evidence="4">
    <location>
        <position position="165"/>
    </location>
    <ligand>
        <name>Zn(2+)</name>
        <dbReference type="ChEBI" id="CHEBI:29105"/>
        <label>1</label>
    </ligand>
</feature>
<accession>A0A385SUH9</accession>
<dbReference type="OrthoDB" id="105927at2"/>
<feature type="binding site" evidence="4">
    <location>
        <position position="280"/>
    </location>
    <ligand>
        <name>Zn(2+)</name>
        <dbReference type="ChEBI" id="CHEBI:29105"/>
        <label>1</label>
    </ligand>
</feature>
<dbReference type="AlphaFoldDB" id="A0A385SUH9"/>
<keyword evidence="6" id="KW-0732">Signal</keyword>
<evidence type="ECO:0000313" key="7">
    <source>
        <dbReference type="EMBL" id="AYB33787.1"/>
    </source>
</evidence>
<reference evidence="8" key="1">
    <citation type="submission" date="2018-09" db="EMBL/GenBank/DDBJ databases">
        <title>Chryseolinea sp. KIS68-18 isolated from soil.</title>
        <authorList>
            <person name="Weon H.-Y."/>
            <person name="Kwon S.-W."/>
            <person name="Lee S.A."/>
        </authorList>
    </citation>
    <scope>NUCLEOTIDE SEQUENCE [LARGE SCALE GENOMIC DNA]</scope>
    <source>
        <strain evidence="8">KIS68-18</strain>
    </source>
</reference>
<sequence>MMNRKTFLQKTTAAAGIFLFPSLLADDIVMTVTGPIRPADMKFTLEHEHVLADFIGAKGYSRDRYNADEVFARALPFLKDVKQRGCVTFIDCSPAYLGRDVLLFKRLAEATGLNFITNTGYYGAVGEKFLPPQVYTETSEQIAARWIDEFKNGIEGTGIKPGFIKTSVDNAPLTEAQRKVVDSAALTHLATGLTIAIHTGNGEAAKEELAILKARGVSPQARIWVHSQNEPDKAYHLEAARSKSWVAFDGVNPDTVKANVENLQVMKAHKLLDQVLVSQDSGWYNVGEPNGGNYKDYNCIFTQFIPALKANGFTVAEIDKIFVANPARAFAIRVRKL</sequence>
<dbReference type="Proteomes" id="UP000266183">
    <property type="component" value="Chromosome"/>
</dbReference>
<feature type="binding site" description="via carbamate group" evidence="4">
    <location>
        <position position="165"/>
    </location>
    <ligand>
        <name>Zn(2+)</name>
        <dbReference type="ChEBI" id="CHEBI:29105"/>
        <label>2</label>
    </ligand>
</feature>
<evidence type="ECO:0000256" key="1">
    <source>
        <dbReference type="ARBA" id="ARBA00022723"/>
    </source>
</evidence>
<dbReference type="EMBL" id="CP032382">
    <property type="protein sequence ID" value="AYB33787.1"/>
    <property type="molecule type" value="Genomic_DNA"/>
</dbReference>
<keyword evidence="2" id="KW-0378">Hydrolase</keyword>